<feature type="compositionally biased region" description="Polar residues" evidence="1">
    <location>
        <begin position="204"/>
        <end position="229"/>
    </location>
</feature>
<dbReference type="Proteomes" id="UP000006222">
    <property type="component" value="Unassembled WGS sequence"/>
</dbReference>
<evidence type="ECO:0000256" key="1">
    <source>
        <dbReference type="SAM" id="MobiDB-lite"/>
    </source>
</evidence>
<evidence type="ECO:0000313" key="3">
    <source>
        <dbReference type="Proteomes" id="UP000006222"/>
    </source>
</evidence>
<sequence length="242" mass="26351">MPTQFIATAAAAILFTVQFTEPVAAQYHHDYGFHNRGVHGHTHDYHHGLDYHAVHHQDYGGHAHYRDYYHQEDGGLDTYCPATSVCPLQYQPQSAIGSPSLGDRTYQNVPFNNAPAYDDQNFAQPHDHAGHSHDGHSHGPVSPGGAVAPSDGGYLAPPSLPSASTGNFPSQQNYLRDQYRRDDSRPIASPPPSTFDPRTVAPPSRSNQSQFDTPLPSTSQRDPSVQPSDGSIRIDTPPPASL</sequence>
<gene>
    <name evidence="2" type="ORF">RBWH47_01428</name>
</gene>
<name>F2AQR9_RHOBT</name>
<comment type="caution">
    <text evidence="2">The sequence shown here is derived from an EMBL/GenBank/DDBJ whole genome shotgun (WGS) entry which is preliminary data.</text>
</comment>
<evidence type="ECO:0000313" key="2">
    <source>
        <dbReference type="EMBL" id="EGF27973.1"/>
    </source>
</evidence>
<accession>F2AQR9</accession>
<dbReference type="EMBL" id="AFAR01000120">
    <property type="protein sequence ID" value="EGF27973.1"/>
    <property type="molecule type" value="Genomic_DNA"/>
</dbReference>
<protein>
    <submittedName>
        <fullName evidence="2">Secreted protein</fullName>
    </submittedName>
</protein>
<organism evidence="2 3">
    <name type="scientific">Rhodopirellula baltica WH47</name>
    <dbReference type="NCBI Taxonomy" id="991778"/>
    <lineage>
        <taxon>Bacteria</taxon>
        <taxon>Pseudomonadati</taxon>
        <taxon>Planctomycetota</taxon>
        <taxon>Planctomycetia</taxon>
        <taxon>Pirellulales</taxon>
        <taxon>Pirellulaceae</taxon>
        <taxon>Rhodopirellula</taxon>
    </lineage>
</organism>
<feature type="region of interest" description="Disordered" evidence="1">
    <location>
        <begin position="97"/>
        <end position="242"/>
    </location>
</feature>
<proteinExistence type="predicted"/>
<dbReference type="PATRIC" id="fig|991778.3.peg.2166"/>
<reference evidence="2 3" key="1">
    <citation type="journal article" date="2013" name="Mar. Genomics">
        <title>Expression of sulfatases in Rhodopirellula baltica and the diversity of sulfatases in the genus Rhodopirellula.</title>
        <authorList>
            <person name="Wegner C.E."/>
            <person name="Richter-Heitmann T."/>
            <person name="Klindworth A."/>
            <person name="Klockow C."/>
            <person name="Richter M."/>
            <person name="Achstetter T."/>
            <person name="Glockner F.O."/>
            <person name="Harder J."/>
        </authorList>
    </citation>
    <scope>NUCLEOTIDE SEQUENCE [LARGE SCALE GENOMIC DNA]</scope>
    <source>
        <strain evidence="2 3">WH47</strain>
    </source>
</reference>
<dbReference type="AlphaFoldDB" id="F2AQR9"/>
<dbReference type="RefSeq" id="WP_007325980.1">
    <property type="nucleotide sequence ID" value="NZ_AFAR01000120.1"/>
</dbReference>
<feature type="compositionally biased region" description="Basic and acidic residues" evidence="1">
    <location>
        <begin position="125"/>
        <end position="137"/>
    </location>
</feature>
<feature type="compositionally biased region" description="Polar residues" evidence="1">
    <location>
        <begin position="161"/>
        <end position="175"/>
    </location>
</feature>